<dbReference type="PANTHER" id="PTHR33875">
    <property type="entry name" value="OS09G0542200 PROTEIN"/>
    <property type="match status" value="1"/>
</dbReference>
<evidence type="ECO:0000256" key="1">
    <source>
        <dbReference type="SAM" id="SignalP"/>
    </source>
</evidence>
<accession>A0A9Q0HDE6</accession>
<feature type="chain" id="PRO_5040193570" description="Thioredoxin-like fold domain-containing protein" evidence="1">
    <location>
        <begin position="27"/>
        <end position="204"/>
    </location>
</feature>
<dbReference type="InterPro" id="IPR036249">
    <property type="entry name" value="Thioredoxin-like_sf"/>
</dbReference>
<dbReference type="EMBL" id="JAMYWD010000008">
    <property type="protein sequence ID" value="KAJ4962708.1"/>
    <property type="molecule type" value="Genomic_DNA"/>
</dbReference>
<organism evidence="2 3">
    <name type="scientific">Protea cynaroides</name>
    <dbReference type="NCBI Taxonomy" id="273540"/>
    <lineage>
        <taxon>Eukaryota</taxon>
        <taxon>Viridiplantae</taxon>
        <taxon>Streptophyta</taxon>
        <taxon>Embryophyta</taxon>
        <taxon>Tracheophyta</taxon>
        <taxon>Spermatophyta</taxon>
        <taxon>Magnoliopsida</taxon>
        <taxon>Proteales</taxon>
        <taxon>Proteaceae</taxon>
        <taxon>Protea</taxon>
    </lineage>
</organism>
<proteinExistence type="predicted"/>
<comment type="caution">
    <text evidence="2">The sequence shown here is derived from an EMBL/GenBank/DDBJ whole genome shotgun (WGS) entry which is preliminary data.</text>
</comment>
<protein>
    <recommendedName>
        <fullName evidence="4">Thioredoxin-like fold domain-containing protein</fullName>
    </recommendedName>
</protein>
<dbReference type="OrthoDB" id="37297at2759"/>
<dbReference type="SUPFAM" id="SSF52833">
    <property type="entry name" value="Thioredoxin-like"/>
    <property type="match status" value="1"/>
</dbReference>
<name>A0A9Q0HDE6_9MAGN</name>
<evidence type="ECO:0000313" key="2">
    <source>
        <dbReference type="EMBL" id="KAJ4962708.1"/>
    </source>
</evidence>
<dbReference type="AlphaFoldDB" id="A0A9Q0HDE6"/>
<keyword evidence="3" id="KW-1185">Reference proteome</keyword>
<dbReference type="CDD" id="cd02972">
    <property type="entry name" value="DsbA_family"/>
    <property type="match status" value="1"/>
</dbReference>
<evidence type="ECO:0008006" key="4">
    <source>
        <dbReference type="Google" id="ProtNLM"/>
    </source>
</evidence>
<gene>
    <name evidence="2" type="ORF">NE237_022647</name>
</gene>
<evidence type="ECO:0000313" key="3">
    <source>
        <dbReference type="Proteomes" id="UP001141806"/>
    </source>
</evidence>
<keyword evidence="1" id="KW-0732">Signal</keyword>
<reference evidence="2" key="1">
    <citation type="journal article" date="2023" name="Plant J.">
        <title>The genome of the king protea, Protea cynaroides.</title>
        <authorList>
            <person name="Chang J."/>
            <person name="Duong T.A."/>
            <person name="Schoeman C."/>
            <person name="Ma X."/>
            <person name="Roodt D."/>
            <person name="Barker N."/>
            <person name="Li Z."/>
            <person name="Van de Peer Y."/>
            <person name="Mizrachi E."/>
        </authorList>
    </citation>
    <scope>NUCLEOTIDE SEQUENCE</scope>
    <source>
        <tissue evidence="2">Young leaves</tissue>
    </source>
</reference>
<dbReference type="Gene3D" id="3.40.30.10">
    <property type="entry name" value="Glutaredoxin"/>
    <property type="match status" value="2"/>
</dbReference>
<dbReference type="PANTHER" id="PTHR33875:SF2">
    <property type="entry name" value="ACR183CP"/>
    <property type="match status" value="1"/>
</dbReference>
<feature type="signal peptide" evidence="1">
    <location>
        <begin position="1"/>
        <end position="26"/>
    </location>
</feature>
<dbReference type="Proteomes" id="UP001141806">
    <property type="component" value="Unassembled WGS sequence"/>
</dbReference>
<sequence length="204" mass="23193">MEILNPKQGFVILSSLLFICNLSVRTIHMQGSIPARFDGFVYKDDLLHADTIMIEAFFDPICPHCRDAWPPLKRVLEDYGPQLSLVMWILKQEKYYNQHTYNMSRASVVDHTVRFVTKAVGAEFLSAVKSGFNDRNSDLATRDSFKYGCSRGVTSTPFFIVNGFPLPNAGLAVDYEGWRSIIDPLINKQRQSGDKSPYLLMEDD</sequence>